<comment type="function">
    <text evidence="1">Site-specific tyrosine recombinase, which acts by catalyzing the cutting and rejoining of the recombining DNA molecules.</text>
</comment>
<evidence type="ECO:0000259" key="8">
    <source>
        <dbReference type="PROSITE" id="PS51900"/>
    </source>
</evidence>
<dbReference type="InterPro" id="IPR044068">
    <property type="entry name" value="CB"/>
</dbReference>
<evidence type="ECO:0000313" key="9">
    <source>
        <dbReference type="EMBL" id="ALT05268.1"/>
    </source>
</evidence>
<evidence type="ECO:0000256" key="1">
    <source>
        <dbReference type="ARBA" id="ARBA00003283"/>
    </source>
</evidence>
<dbReference type="Gene3D" id="1.10.443.10">
    <property type="entry name" value="Intergrase catalytic core"/>
    <property type="match status" value="1"/>
</dbReference>
<dbReference type="PROSITE" id="PS51898">
    <property type="entry name" value="TYR_RECOMBINASE"/>
    <property type="match status" value="1"/>
</dbReference>
<name>A0A126JHV3_CLOBO</name>
<dbReference type="InterPro" id="IPR004107">
    <property type="entry name" value="Integrase_SAM-like_N"/>
</dbReference>
<dbReference type="Gene3D" id="1.10.150.130">
    <property type="match status" value="1"/>
</dbReference>
<dbReference type="InterPro" id="IPR013762">
    <property type="entry name" value="Integrase-like_cat_sf"/>
</dbReference>
<keyword evidence="3" id="KW-0229">DNA integration</keyword>
<dbReference type="PROSITE" id="PS51900">
    <property type="entry name" value="CB"/>
    <property type="match status" value="1"/>
</dbReference>
<keyword evidence="9" id="KW-0614">Plasmid</keyword>
<evidence type="ECO:0000256" key="6">
    <source>
        <dbReference type="PROSITE-ProRule" id="PRU01248"/>
    </source>
</evidence>
<dbReference type="InterPro" id="IPR002104">
    <property type="entry name" value="Integrase_catalytic"/>
</dbReference>
<dbReference type="GO" id="GO:0003677">
    <property type="term" value="F:DNA binding"/>
    <property type="evidence" value="ECO:0007669"/>
    <property type="project" value="UniProtKB-UniRule"/>
</dbReference>
<accession>A0A126JHV3</accession>
<dbReference type="InterPro" id="IPR050090">
    <property type="entry name" value="Tyrosine_recombinase_XerCD"/>
</dbReference>
<dbReference type="PANTHER" id="PTHR30349:SF41">
    <property type="entry name" value="INTEGRASE_RECOMBINASE PROTEIN MJ0367-RELATED"/>
    <property type="match status" value="1"/>
</dbReference>
<evidence type="ECO:0000259" key="7">
    <source>
        <dbReference type="PROSITE" id="PS51898"/>
    </source>
</evidence>
<evidence type="ECO:0000256" key="3">
    <source>
        <dbReference type="ARBA" id="ARBA00022908"/>
    </source>
</evidence>
<protein>
    <submittedName>
        <fullName evidence="9">Bacterial XerD/C recombinase/integrase-like protein</fullName>
    </submittedName>
</protein>
<dbReference type="Pfam" id="PF00589">
    <property type="entry name" value="Phage_integrase"/>
    <property type="match status" value="1"/>
</dbReference>
<evidence type="ECO:0000256" key="2">
    <source>
        <dbReference type="ARBA" id="ARBA00008857"/>
    </source>
</evidence>
<organism evidence="9">
    <name type="scientific">Clostridium botulinum</name>
    <dbReference type="NCBI Taxonomy" id="1491"/>
    <lineage>
        <taxon>Bacteria</taxon>
        <taxon>Bacillati</taxon>
        <taxon>Bacillota</taxon>
        <taxon>Clostridia</taxon>
        <taxon>Eubacteriales</taxon>
        <taxon>Clostridiaceae</taxon>
        <taxon>Clostridium</taxon>
    </lineage>
</organism>
<feature type="domain" description="Core-binding (CB)" evidence="8">
    <location>
        <begin position="1"/>
        <end position="104"/>
    </location>
</feature>
<dbReference type="GO" id="GO:0015074">
    <property type="term" value="P:DNA integration"/>
    <property type="evidence" value="ECO:0007669"/>
    <property type="project" value="UniProtKB-KW"/>
</dbReference>
<keyword evidence="4 6" id="KW-0238">DNA-binding</keyword>
<dbReference type="GO" id="GO:0006310">
    <property type="term" value="P:DNA recombination"/>
    <property type="evidence" value="ECO:0007669"/>
    <property type="project" value="UniProtKB-KW"/>
</dbReference>
<dbReference type="PANTHER" id="PTHR30349">
    <property type="entry name" value="PHAGE INTEGRASE-RELATED"/>
    <property type="match status" value="1"/>
</dbReference>
<dbReference type="InterPro" id="IPR011010">
    <property type="entry name" value="DNA_brk_join_enz"/>
</dbReference>
<keyword evidence="5" id="KW-0233">DNA recombination</keyword>
<dbReference type="InterPro" id="IPR010998">
    <property type="entry name" value="Integrase_recombinase_N"/>
</dbReference>
<reference evidence="9" key="1">
    <citation type="journal article" date="2016" name="Genome Biol. Evol.">
        <title>Evolution of chromosomal Clostridium botulinum type E neurotoxin gene clusters: evidence provided by their rare plasmid borne counterparts.</title>
        <authorList>
            <person name="Carter A.T."/>
            <person name="Austin J.W."/>
            <person name="Weedmark K.A."/>
            <person name="Peck M.W."/>
        </authorList>
    </citation>
    <scope>NUCLEOTIDE SEQUENCE</scope>
    <source>
        <strain evidence="9">IFR 12/29</strain>
        <plasmid evidence="9">p12/29</plasmid>
    </source>
</reference>
<comment type="similarity">
    <text evidence="2">Belongs to the 'phage' integrase family.</text>
</comment>
<dbReference type="AlphaFoldDB" id="A0A126JHV3"/>
<geneLocation type="plasmid" evidence="9">
    <name>p12/29</name>
</geneLocation>
<evidence type="ECO:0000256" key="4">
    <source>
        <dbReference type="ARBA" id="ARBA00023125"/>
    </source>
</evidence>
<dbReference type="Pfam" id="PF02899">
    <property type="entry name" value="Phage_int_SAM_1"/>
    <property type="match status" value="1"/>
</dbReference>
<feature type="domain" description="Tyr recombinase" evidence="7">
    <location>
        <begin position="127"/>
        <end position="301"/>
    </location>
</feature>
<dbReference type="EMBL" id="KT897275">
    <property type="protein sequence ID" value="ALT05268.1"/>
    <property type="molecule type" value="Genomic_DNA"/>
</dbReference>
<evidence type="ECO:0000256" key="5">
    <source>
        <dbReference type="ARBA" id="ARBA00023172"/>
    </source>
</evidence>
<dbReference type="SUPFAM" id="SSF56349">
    <property type="entry name" value="DNA breaking-rejoining enzymes"/>
    <property type="match status" value="1"/>
</dbReference>
<proteinExistence type="inferred from homology"/>
<sequence>MYDFIDEYINDKKTTHILNKYIYGFINNLKKTKKLNQKTLYLHIKYIELFDKYLFYYANNKNLNDINEKTIEDYKNFCSNALKNNNKTINKKLNSLNKFFNYLTKYKHLYQYNIMLNVPLLKNEEEKKPTIFTTSELRLLFNEMRKYIYGYRDIIISKIILETGMLTKDVLNLKLDQISLSDKTLVLTIRDNHKLYDLSNNLISDLNQYLNLRKTLDKNNIYYLFLSNRGNKYSIRSYQIFFREAVSRCNLVKTYLPRHLRSTFLYNISKLVSEDRLRQIASQNKVTQYYELSNNPLRNLI</sequence>
<dbReference type="RefSeq" id="WP_172688253.1">
    <property type="nucleotide sequence ID" value="NZ_KT897275.1"/>
</dbReference>